<comment type="subunit">
    <text evidence="3">Heterodimer of HisH and HisF.</text>
</comment>
<keyword evidence="7 12" id="KW-0368">Histidine biosynthesis</keyword>
<evidence type="ECO:0000256" key="4">
    <source>
        <dbReference type="ARBA" id="ARBA00012809"/>
    </source>
</evidence>
<dbReference type="PANTHER" id="PTHR21235:SF2">
    <property type="entry name" value="IMIDAZOLE GLYCEROL PHOSPHATE SYNTHASE HISHF"/>
    <property type="match status" value="1"/>
</dbReference>
<dbReference type="InterPro" id="IPR013785">
    <property type="entry name" value="Aldolase_TIM"/>
</dbReference>
<dbReference type="EMBL" id="STFF01000001">
    <property type="protein sequence ID" value="THU41525.1"/>
    <property type="molecule type" value="Genomic_DNA"/>
</dbReference>
<name>A0A4S8I0W3_9BACT</name>
<proteinExistence type="inferred from homology"/>
<dbReference type="InterPro" id="IPR006062">
    <property type="entry name" value="His_biosynth"/>
</dbReference>
<gene>
    <name evidence="13" type="primary">wbuZ</name>
    <name evidence="13" type="ORF">FAM09_05300</name>
</gene>
<keyword evidence="6 12" id="KW-0028">Amino-acid biosynthesis</keyword>
<evidence type="ECO:0000256" key="6">
    <source>
        <dbReference type="ARBA" id="ARBA00022605"/>
    </source>
</evidence>
<dbReference type="OrthoDB" id="9781903at2"/>
<sequence length="257" mass="28061">MKRVRVIPVLLLKGEGLVKSVQFKNHKYVGDPINAVKIFNEKEVDELALIDISATREGKKPDLNKIAEIAGEAFMPLSYGGGITDIKEVKDILFNGIEKVIINKSAFTQPSFISRIAERFGSQSVVVSIDVKKNVWGKYNVYINNGTENTKKNPVDYACECEKLGAGEILLNVIERDGTYKGFDIDIVQQISRAVNIPVVACGGAGSLTDFKQAIVEGGASAVAAGSMFVFQRPHNAVLISYPSQTDLMTQLYNSIT</sequence>
<dbReference type="InterPro" id="IPR011060">
    <property type="entry name" value="RibuloseP-bd_barrel"/>
</dbReference>
<comment type="function">
    <text evidence="9">IGPS catalyzes the conversion of PRFAR and glutamine to IGP, AICAR and glutamate. The HisF subunit catalyzes the cyclization activity that produces IGP and AICAR from PRFAR using the ammonia provided by the HisH subunit.</text>
</comment>
<evidence type="ECO:0000256" key="5">
    <source>
        <dbReference type="ARBA" id="ARBA00022490"/>
    </source>
</evidence>
<dbReference type="SUPFAM" id="SSF51366">
    <property type="entry name" value="Ribulose-phoshate binding barrel"/>
    <property type="match status" value="1"/>
</dbReference>
<dbReference type="PANTHER" id="PTHR21235">
    <property type="entry name" value="IMIDAZOLE GLYCEROL PHOSPHATE SYNTHASE SUBUNIT HISF/H IGP SYNTHASE SUBUNIT HISF/H"/>
    <property type="match status" value="1"/>
</dbReference>
<dbReference type="UniPathway" id="UPA00031">
    <property type="reaction ID" value="UER00010"/>
</dbReference>
<evidence type="ECO:0000256" key="9">
    <source>
        <dbReference type="ARBA" id="ARBA00025475"/>
    </source>
</evidence>
<dbReference type="AlphaFoldDB" id="A0A4S8I0W3"/>
<evidence type="ECO:0000256" key="3">
    <source>
        <dbReference type="ARBA" id="ARBA00011152"/>
    </source>
</evidence>
<dbReference type="CDD" id="cd04731">
    <property type="entry name" value="HisF"/>
    <property type="match status" value="1"/>
</dbReference>
<comment type="pathway">
    <text evidence="1">Amino-acid biosynthesis; L-histidine biosynthesis; L-histidine from 5-phospho-alpha-D-ribose 1-diphosphate: step 5/9.</text>
</comment>
<evidence type="ECO:0000313" key="13">
    <source>
        <dbReference type="EMBL" id="THU41525.1"/>
    </source>
</evidence>
<dbReference type="Pfam" id="PF00977">
    <property type="entry name" value="His_biosynth"/>
    <property type="match status" value="1"/>
</dbReference>
<dbReference type="InterPro" id="IPR020021">
    <property type="entry name" value="Glycosyl_amidation-assoc_WbuZ"/>
</dbReference>
<dbReference type="GO" id="GO:0000105">
    <property type="term" value="P:L-histidine biosynthetic process"/>
    <property type="evidence" value="ECO:0007669"/>
    <property type="project" value="UniProtKB-UniPathway"/>
</dbReference>
<evidence type="ECO:0000256" key="12">
    <source>
        <dbReference type="RuleBase" id="RU003657"/>
    </source>
</evidence>
<dbReference type="InterPro" id="IPR050064">
    <property type="entry name" value="IGPS_HisA/HisF"/>
</dbReference>
<evidence type="ECO:0000313" key="14">
    <source>
        <dbReference type="Proteomes" id="UP000306918"/>
    </source>
</evidence>
<evidence type="ECO:0000256" key="8">
    <source>
        <dbReference type="ARBA" id="ARBA00023239"/>
    </source>
</evidence>
<organism evidence="13 14">
    <name type="scientific">Niastella caeni</name>
    <dbReference type="NCBI Taxonomy" id="2569763"/>
    <lineage>
        <taxon>Bacteria</taxon>
        <taxon>Pseudomonadati</taxon>
        <taxon>Bacteroidota</taxon>
        <taxon>Chitinophagia</taxon>
        <taxon>Chitinophagales</taxon>
        <taxon>Chitinophagaceae</taxon>
        <taxon>Niastella</taxon>
    </lineage>
</organism>
<dbReference type="GO" id="GO:0000107">
    <property type="term" value="F:imidazoleglycerol-phosphate synthase activity"/>
    <property type="evidence" value="ECO:0007669"/>
    <property type="project" value="InterPro"/>
</dbReference>
<evidence type="ECO:0000256" key="11">
    <source>
        <dbReference type="ARBA" id="ARBA00047838"/>
    </source>
</evidence>
<protein>
    <recommendedName>
        <fullName evidence="4">imidazole glycerol-phosphate synthase</fullName>
        <ecNumber evidence="4">4.3.2.10</ecNumber>
    </recommendedName>
    <alternativeName>
        <fullName evidence="10">IGP synthase cyclase subunit</fullName>
    </alternativeName>
</protein>
<comment type="similarity">
    <text evidence="2 12">Belongs to the HisA/HisF family.</text>
</comment>
<reference evidence="13 14" key="1">
    <citation type="submission" date="2019-04" db="EMBL/GenBank/DDBJ databases">
        <title>Niastella caeni sp. nov., isolated from activated sludge.</title>
        <authorList>
            <person name="Sheng M."/>
        </authorList>
    </citation>
    <scope>NUCLEOTIDE SEQUENCE [LARGE SCALE GENOMIC DNA]</scope>
    <source>
        <strain evidence="13 14">HX-2-15</strain>
    </source>
</reference>
<evidence type="ECO:0000256" key="1">
    <source>
        <dbReference type="ARBA" id="ARBA00005091"/>
    </source>
</evidence>
<evidence type="ECO:0000256" key="10">
    <source>
        <dbReference type="ARBA" id="ARBA00030264"/>
    </source>
</evidence>
<comment type="catalytic activity">
    <reaction evidence="11">
        <text>5-[(5-phospho-1-deoxy-D-ribulos-1-ylimino)methylamino]-1-(5-phospho-beta-D-ribosyl)imidazole-4-carboxamide + L-glutamine = D-erythro-1-(imidazol-4-yl)glycerol 3-phosphate + 5-amino-1-(5-phospho-beta-D-ribosyl)imidazole-4-carboxamide + L-glutamate + H(+)</text>
        <dbReference type="Rhea" id="RHEA:24793"/>
        <dbReference type="ChEBI" id="CHEBI:15378"/>
        <dbReference type="ChEBI" id="CHEBI:29985"/>
        <dbReference type="ChEBI" id="CHEBI:58278"/>
        <dbReference type="ChEBI" id="CHEBI:58359"/>
        <dbReference type="ChEBI" id="CHEBI:58475"/>
        <dbReference type="ChEBI" id="CHEBI:58525"/>
        <dbReference type="EC" id="4.3.2.10"/>
    </reaction>
</comment>
<dbReference type="RefSeq" id="WP_136576014.1">
    <property type="nucleotide sequence ID" value="NZ_STFF01000001.1"/>
</dbReference>
<keyword evidence="8" id="KW-0456">Lyase</keyword>
<comment type="caution">
    <text evidence="13">The sequence shown here is derived from an EMBL/GenBank/DDBJ whole genome shotgun (WGS) entry which is preliminary data.</text>
</comment>
<dbReference type="GO" id="GO:0016833">
    <property type="term" value="F:oxo-acid-lyase activity"/>
    <property type="evidence" value="ECO:0007669"/>
    <property type="project" value="InterPro"/>
</dbReference>
<evidence type="ECO:0000256" key="2">
    <source>
        <dbReference type="ARBA" id="ARBA00009667"/>
    </source>
</evidence>
<accession>A0A4S8I0W3</accession>
<dbReference type="NCBIfam" id="TIGR03572">
    <property type="entry name" value="WbuZ"/>
    <property type="match status" value="1"/>
</dbReference>
<dbReference type="InterPro" id="IPR004651">
    <property type="entry name" value="HisF"/>
</dbReference>
<dbReference type="NCBIfam" id="NF038364">
    <property type="entry name" value="AglZ_HisF2_fam"/>
    <property type="match status" value="1"/>
</dbReference>
<keyword evidence="5" id="KW-0963">Cytoplasm</keyword>
<dbReference type="EC" id="4.3.2.10" evidence="4"/>
<dbReference type="Gene3D" id="3.20.20.70">
    <property type="entry name" value="Aldolase class I"/>
    <property type="match status" value="1"/>
</dbReference>
<evidence type="ECO:0000256" key="7">
    <source>
        <dbReference type="ARBA" id="ARBA00023102"/>
    </source>
</evidence>
<keyword evidence="14" id="KW-1185">Reference proteome</keyword>
<dbReference type="Proteomes" id="UP000306918">
    <property type="component" value="Unassembled WGS sequence"/>
</dbReference>